<dbReference type="AlphaFoldDB" id="A0AAV7E7R5"/>
<comment type="caution">
    <text evidence="1">The sequence shown here is derived from an EMBL/GenBank/DDBJ whole genome shotgun (WGS) entry which is preliminary data.</text>
</comment>
<gene>
    <name evidence="1" type="ORF">H6P81_016203</name>
</gene>
<accession>A0AAV7E7R5</accession>
<name>A0AAV7E7R5_ARIFI</name>
<dbReference type="Proteomes" id="UP000825729">
    <property type="component" value="Unassembled WGS sequence"/>
</dbReference>
<reference evidence="1 2" key="1">
    <citation type="submission" date="2021-07" db="EMBL/GenBank/DDBJ databases">
        <title>The Aristolochia fimbriata genome: insights into angiosperm evolution, floral development and chemical biosynthesis.</title>
        <authorList>
            <person name="Jiao Y."/>
        </authorList>
    </citation>
    <scope>NUCLEOTIDE SEQUENCE [LARGE SCALE GENOMIC DNA]</scope>
    <source>
        <strain evidence="1">IBCAS-2021</strain>
        <tissue evidence="1">Leaf</tissue>
    </source>
</reference>
<evidence type="ECO:0008006" key="3">
    <source>
        <dbReference type="Google" id="ProtNLM"/>
    </source>
</evidence>
<proteinExistence type="predicted"/>
<sequence>MEILYNGITVSTRSLIDAAAGGTMNKKTPNEVYELIEEMASNMYQYPVERSARGRVSAEHNAGHVFGLQAQVESLTKQLTKLHTPSLVAQICELCGGGHPNHECEAENVPQEIMMKDSLERCLAQSCIKEDDDPLMQQEVAQLEVEENKEEEKGAEIKDPSKLELKPLPSSLKYVYLEDNSKPVIISSCLNAREEQLLIDVLSKH</sequence>
<organism evidence="1 2">
    <name type="scientific">Aristolochia fimbriata</name>
    <name type="common">White veined hardy Dutchman's pipe vine</name>
    <dbReference type="NCBI Taxonomy" id="158543"/>
    <lineage>
        <taxon>Eukaryota</taxon>
        <taxon>Viridiplantae</taxon>
        <taxon>Streptophyta</taxon>
        <taxon>Embryophyta</taxon>
        <taxon>Tracheophyta</taxon>
        <taxon>Spermatophyta</taxon>
        <taxon>Magnoliopsida</taxon>
        <taxon>Magnoliidae</taxon>
        <taxon>Piperales</taxon>
        <taxon>Aristolochiaceae</taxon>
        <taxon>Aristolochia</taxon>
    </lineage>
</organism>
<evidence type="ECO:0000313" key="1">
    <source>
        <dbReference type="EMBL" id="KAG9444863.1"/>
    </source>
</evidence>
<protein>
    <recommendedName>
        <fullName evidence="3">Reverse transcriptase domain-containing protein</fullName>
    </recommendedName>
</protein>
<evidence type="ECO:0000313" key="2">
    <source>
        <dbReference type="Proteomes" id="UP000825729"/>
    </source>
</evidence>
<keyword evidence="2" id="KW-1185">Reference proteome</keyword>
<dbReference type="EMBL" id="JAINDJ010000006">
    <property type="protein sequence ID" value="KAG9444863.1"/>
    <property type="molecule type" value="Genomic_DNA"/>
</dbReference>